<evidence type="ECO:0000256" key="1">
    <source>
        <dbReference type="ARBA" id="ARBA00022801"/>
    </source>
</evidence>
<sequence>MSCLARAIPAVRADAAANARARTGARRRMCGGPPSGATPAALGGAPAGVAGARGAGASRGRLDVPSRECNAPLPAPRSRRGNPAVSTRNGATAPQADAVGQDAYNKAMAEYSKTPFEYRHELGLYYHFILPNLIVGTQPQTREDIDRLKDVEGVTCMFDTQQDKDKDYWKVDAGAIRDQMNKRGVLHVRQPFVDFNADSLRVGLPKAVAQMDKVLREGHVVYCHCTAGMGRSPGVAIGYLYWCLNFDSLDQAYDFLTSKRPCGPKKESIRLATVDMLRAREGALPGDDIWDSQDPEGAAIDEYERWDIVTKLRRSVGDDPMTCVLSPLGQAKKMLGFELTADDCMPEH</sequence>
<dbReference type="GO" id="GO:2001070">
    <property type="term" value="F:starch binding"/>
    <property type="evidence" value="ECO:0007669"/>
    <property type="project" value="TreeGrafter"/>
</dbReference>
<reference evidence="6" key="1">
    <citation type="submission" date="2021-01" db="EMBL/GenBank/DDBJ databases">
        <authorList>
            <person name="Corre E."/>
            <person name="Pelletier E."/>
            <person name="Niang G."/>
            <person name="Scheremetjew M."/>
            <person name="Finn R."/>
            <person name="Kale V."/>
            <person name="Holt S."/>
            <person name="Cochrane G."/>
            <person name="Meng A."/>
            <person name="Brown T."/>
            <person name="Cohen L."/>
        </authorList>
    </citation>
    <scope>NUCLEOTIDE SEQUENCE</scope>
    <source>
        <strain evidence="6">CCMP1723</strain>
    </source>
</reference>
<accession>A0A7S0NIF7</accession>
<dbReference type="GO" id="GO:0019203">
    <property type="term" value="F:carbohydrate phosphatase activity"/>
    <property type="evidence" value="ECO:0007669"/>
    <property type="project" value="InterPro"/>
</dbReference>
<protein>
    <recommendedName>
        <fullName evidence="5">Tyrosine specific protein phosphatases domain-containing protein</fullName>
    </recommendedName>
</protein>
<feature type="domain" description="Tyrosine specific protein phosphatases" evidence="5">
    <location>
        <begin position="202"/>
        <end position="261"/>
    </location>
</feature>
<gene>
    <name evidence="6" type="ORF">MCOM1403_LOCUS2601</name>
</gene>
<dbReference type="PANTHER" id="PTHR46642:SF2">
    <property type="entry name" value="PHOSPHOGLUCAN PHOSPHATASE LSF2, CHLOROPLASTIC"/>
    <property type="match status" value="1"/>
</dbReference>
<evidence type="ECO:0000259" key="5">
    <source>
        <dbReference type="PROSITE" id="PS50056"/>
    </source>
</evidence>
<dbReference type="Gene3D" id="3.90.190.10">
    <property type="entry name" value="Protein tyrosine phosphatase superfamily"/>
    <property type="match status" value="1"/>
</dbReference>
<dbReference type="EMBL" id="HBEQ01003382">
    <property type="protein sequence ID" value="CAD8515176.1"/>
    <property type="molecule type" value="Transcribed_RNA"/>
</dbReference>
<dbReference type="InterPro" id="IPR052832">
    <property type="entry name" value="Starch-Glucan_Phosphatase"/>
</dbReference>
<evidence type="ECO:0000256" key="2">
    <source>
        <dbReference type="ARBA" id="ARBA00022912"/>
    </source>
</evidence>
<name>A0A7S0NIF7_MICPS</name>
<dbReference type="InterPro" id="IPR020422">
    <property type="entry name" value="TYR_PHOSPHATASE_DUAL_dom"/>
</dbReference>
<keyword evidence="3" id="KW-0119">Carbohydrate metabolism</keyword>
<dbReference type="AlphaFoldDB" id="A0A7S0NIF7"/>
<dbReference type="InterPro" id="IPR045204">
    <property type="entry name" value="DSP_laforin-like"/>
</dbReference>
<dbReference type="InterPro" id="IPR000340">
    <property type="entry name" value="Dual-sp_phosphatase_cat-dom"/>
</dbReference>
<dbReference type="CDD" id="cd14526">
    <property type="entry name" value="DSP_laforin-like"/>
    <property type="match status" value="1"/>
</dbReference>
<dbReference type="InterPro" id="IPR029021">
    <property type="entry name" value="Prot-tyrosine_phosphatase-like"/>
</dbReference>
<dbReference type="GO" id="GO:0004721">
    <property type="term" value="F:phosphoprotein phosphatase activity"/>
    <property type="evidence" value="ECO:0007669"/>
    <property type="project" value="UniProtKB-KW"/>
</dbReference>
<dbReference type="PANTHER" id="PTHR46642">
    <property type="entry name" value="DUAL SPECIFICITY PHOSPHATASE, SUBGROUP, CATALYTIC DOMAIN"/>
    <property type="match status" value="1"/>
</dbReference>
<evidence type="ECO:0000256" key="3">
    <source>
        <dbReference type="ARBA" id="ARBA00023277"/>
    </source>
</evidence>
<dbReference type="GO" id="GO:0005983">
    <property type="term" value="P:starch catabolic process"/>
    <property type="evidence" value="ECO:0007669"/>
    <property type="project" value="TreeGrafter"/>
</dbReference>
<dbReference type="PROSITE" id="PS50056">
    <property type="entry name" value="TYR_PHOSPHATASE_2"/>
    <property type="match status" value="1"/>
</dbReference>
<feature type="region of interest" description="Disordered" evidence="4">
    <location>
        <begin position="22"/>
        <end position="98"/>
    </location>
</feature>
<feature type="compositionally biased region" description="Low complexity" evidence="4">
    <location>
        <begin position="31"/>
        <end position="56"/>
    </location>
</feature>
<proteinExistence type="predicted"/>
<evidence type="ECO:0000256" key="4">
    <source>
        <dbReference type="SAM" id="MobiDB-lite"/>
    </source>
</evidence>
<dbReference type="GO" id="GO:0009507">
    <property type="term" value="C:chloroplast"/>
    <property type="evidence" value="ECO:0007669"/>
    <property type="project" value="TreeGrafter"/>
</dbReference>
<keyword evidence="2" id="KW-0904">Protein phosphatase</keyword>
<dbReference type="SUPFAM" id="SSF52799">
    <property type="entry name" value="(Phosphotyrosine protein) phosphatases II"/>
    <property type="match status" value="1"/>
</dbReference>
<dbReference type="InterPro" id="IPR000387">
    <property type="entry name" value="Tyr_Pase_dom"/>
</dbReference>
<dbReference type="SMART" id="SM00195">
    <property type="entry name" value="DSPc"/>
    <property type="match status" value="1"/>
</dbReference>
<keyword evidence="1" id="KW-0378">Hydrolase</keyword>
<evidence type="ECO:0000313" key="6">
    <source>
        <dbReference type="EMBL" id="CAD8515176.1"/>
    </source>
</evidence>
<dbReference type="Pfam" id="PF00782">
    <property type="entry name" value="DSPc"/>
    <property type="match status" value="1"/>
</dbReference>
<organism evidence="6">
    <name type="scientific">Micromonas pusilla</name>
    <name type="common">Picoplanktonic green alga</name>
    <name type="synonym">Chromulina pusilla</name>
    <dbReference type="NCBI Taxonomy" id="38833"/>
    <lineage>
        <taxon>Eukaryota</taxon>
        <taxon>Viridiplantae</taxon>
        <taxon>Chlorophyta</taxon>
        <taxon>Mamiellophyceae</taxon>
        <taxon>Mamiellales</taxon>
        <taxon>Mamiellaceae</taxon>
        <taxon>Micromonas</taxon>
    </lineage>
</organism>